<dbReference type="EMBL" id="CABMJJ010000006">
    <property type="protein sequence ID" value="VVC03116.1"/>
    <property type="molecule type" value="Genomic_DNA"/>
</dbReference>
<organism evidence="1 2">
    <name type="scientific">Candidatus Bilamarchaeum dharawalense</name>
    <dbReference type="NCBI Taxonomy" id="2885759"/>
    <lineage>
        <taxon>Archaea</taxon>
        <taxon>Candidatus Micrarchaeota</taxon>
        <taxon>Candidatus Micrarchaeia</taxon>
        <taxon>Candidatus Anstonellales</taxon>
        <taxon>Candidatus Bilamarchaeaceae</taxon>
        <taxon>Candidatus Bilamarchaeum</taxon>
    </lineage>
</organism>
<proteinExistence type="predicted"/>
<protein>
    <recommendedName>
        <fullName evidence="3">DUF1931 domain-containing protein</fullName>
    </recommendedName>
</protein>
<evidence type="ECO:0000313" key="1">
    <source>
        <dbReference type="EMBL" id="VVC03116.1"/>
    </source>
</evidence>
<dbReference type="AlphaFoldDB" id="A0A5E4LTC7"/>
<comment type="caution">
    <text evidence="1">The sequence shown here is derived from an EMBL/GenBank/DDBJ whole genome shotgun (WGS) entry which is preliminary data.</text>
</comment>
<sequence length="59" mass="6719">MKSNLIVSKNRVRIFLQQNGKRTSLDFYDALDAEVRALLKKAAKRANENNRATAMPIDL</sequence>
<reference evidence="1 2" key="1">
    <citation type="submission" date="2019-08" db="EMBL/GenBank/DDBJ databases">
        <authorList>
            <person name="Vazquez-Campos X."/>
        </authorList>
    </citation>
    <scope>NUCLEOTIDE SEQUENCE [LARGE SCALE GENOMIC DNA]</scope>
    <source>
        <strain evidence="1">LFW-283_2</strain>
    </source>
</reference>
<gene>
    <name evidence="1" type="ORF">LFW2832_00187</name>
</gene>
<evidence type="ECO:0000313" key="2">
    <source>
        <dbReference type="Proteomes" id="UP000789941"/>
    </source>
</evidence>
<accession>A0A5E4LTC7</accession>
<evidence type="ECO:0008006" key="3">
    <source>
        <dbReference type="Google" id="ProtNLM"/>
    </source>
</evidence>
<dbReference type="Proteomes" id="UP000789941">
    <property type="component" value="Unassembled WGS sequence"/>
</dbReference>
<name>A0A5E4LTC7_9ARCH</name>